<evidence type="ECO:0000313" key="4">
    <source>
        <dbReference type="Proteomes" id="UP001524642"/>
    </source>
</evidence>
<dbReference type="PANTHER" id="PTHR42928:SF5">
    <property type="entry name" value="BLR1237 PROTEIN"/>
    <property type="match status" value="1"/>
</dbReference>
<dbReference type="InterPro" id="IPR042100">
    <property type="entry name" value="Bug_dom1"/>
</dbReference>
<feature type="signal peptide" evidence="2">
    <location>
        <begin position="1"/>
        <end position="21"/>
    </location>
</feature>
<name>A0ABT1WZ58_9PROT</name>
<dbReference type="PIRSF" id="PIRSF017082">
    <property type="entry name" value="YflP"/>
    <property type="match status" value="1"/>
</dbReference>
<dbReference type="RefSeq" id="WP_257714814.1">
    <property type="nucleotide sequence ID" value="NZ_JANJOU010000002.1"/>
</dbReference>
<dbReference type="Pfam" id="PF03401">
    <property type="entry name" value="TctC"/>
    <property type="match status" value="1"/>
</dbReference>
<keyword evidence="2" id="KW-0732">Signal</keyword>
<evidence type="ECO:0000256" key="1">
    <source>
        <dbReference type="ARBA" id="ARBA00006987"/>
    </source>
</evidence>
<comment type="caution">
    <text evidence="3">The sequence shown here is derived from an EMBL/GenBank/DDBJ whole genome shotgun (WGS) entry which is preliminary data.</text>
</comment>
<dbReference type="Proteomes" id="UP001524642">
    <property type="component" value="Unassembled WGS sequence"/>
</dbReference>
<gene>
    <name evidence="3" type="ORF">NRP21_03620</name>
</gene>
<organism evidence="3 4">
    <name type="scientific">Roseomonas populi</name>
    <dbReference type="NCBI Taxonomy" id="3121582"/>
    <lineage>
        <taxon>Bacteria</taxon>
        <taxon>Pseudomonadati</taxon>
        <taxon>Pseudomonadota</taxon>
        <taxon>Alphaproteobacteria</taxon>
        <taxon>Acetobacterales</taxon>
        <taxon>Roseomonadaceae</taxon>
        <taxon>Roseomonas</taxon>
    </lineage>
</organism>
<accession>A0ABT1WZ58</accession>
<dbReference type="EMBL" id="JANJOU010000002">
    <property type="protein sequence ID" value="MCR0981135.1"/>
    <property type="molecule type" value="Genomic_DNA"/>
</dbReference>
<dbReference type="SUPFAM" id="SSF53850">
    <property type="entry name" value="Periplasmic binding protein-like II"/>
    <property type="match status" value="1"/>
</dbReference>
<keyword evidence="4" id="KW-1185">Reference proteome</keyword>
<dbReference type="Gene3D" id="3.40.190.150">
    <property type="entry name" value="Bordetella uptake gene, domain 1"/>
    <property type="match status" value="1"/>
</dbReference>
<dbReference type="CDD" id="cd13578">
    <property type="entry name" value="PBP2_Bug27"/>
    <property type="match status" value="1"/>
</dbReference>
<sequence>MITRRLTLAAPALLAARAAGAQGFPNRPLRVVVGFTAGGATDLAVRTVAPRLSEALGQPVVVDNRPGAGGNIATEVVVRSPPDGYTLLLGTIGPMIINPVIYPNLPFDPLADLAPVTTLVQSSTVLVVPASRPWRSVADLIAAAKAAPGKLNWGYSGVGTTGQLAASLLNQLATIETVGVPYRGGAPLMTDLISGRLDFTFSTTPPALPQVEAGKIRALAVPTLRRAPGLPDVPTIAESGVADFNAENYFMLLAPRGTPPEAIATCNAAVRKALADAEVATQLRRLGLEGQASTPEEAAEYLRTEVRRWRPVIASSGLQPE</sequence>
<comment type="similarity">
    <text evidence="1">Belongs to the UPF0065 (bug) family.</text>
</comment>
<protein>
    <submittedName>
        <fullName evidence="3">Tripartite tricarboxylate transporter substrate binding protein</fullName>
    </submittedName>
</protein>
<dbReference type="PANTHER" id="PTHR42928">
    <property type="entry name" value="TRICARBOXYLATE-BINDING PROTEIN"/>
    <property type="match status" value="1"/>
</dbReference>
<dbReference type="Gene3D" id="3.40.190.10">
    <property type="entry name" value="Periplasmic binding protein-like II"/>
    <property type="match status" value="1"/>
</dbReference>
<evidence type="ECO:0000256" key="2">
    <source>
        <dbReference type="SAM" id="SignalP"/>
    </source>
</evidence>
<evidence type="ECO:0000313" key="3">
    <source>
        <dbReference type="EMBL" id="MCR0981135.1"/>
    </source>
</evidence>
<proteinExistence type="inferred from homology"/>
<reference evidence="3 4" key="1">
    <citation type="submission" date="2022-06" db="EMBL/GenBank/DDBJ databases">
        <title>Roseomonas CN29.</title>
        <authorList>
            <person name="Cheng Y."/>
            <person name="He X."/>
        </authorList>
    </citation>
    <scope>NUCLEOTIDE SEQUENCE [LARGE SCALE GENOMIC DNA]</scope>
    <source>
        <strain evidence="3 4">CN29</strain>
    </source>
</reference>
<feature type="chain" id="PRO_5045562807" evidence="2">
    <location>
        <begin position="22"/>
        <end position="321"/>
    </location>
</feature>
<dbReference type="InterPro" id="IPR005064">
    <property type="entry name" value="BUG"/>
</dbReference>